<evidence type="ECO:0000313" key="7">
    <source>
        <dbReference type="Proteomes" id="UP000014523"/>
    </source>
</evidence>
<organism evidence="6 7">
    <name type="scientific">Acinetobacter gyllenbergii CIP 110306 = MTCC 11365</name>
    <dbReference type="NCBI Taxonomy" id="1217657"/>
    <lineage>
        <taxon>Bacteria</taxon>
        <taxon>Pseudomonadati</taxon>
        <taxon>Pseudomonadota</taxon>
        <taxon>Gammaproteobacteria</taxon>
        <taxon>Moraxellales</taxon>
        <taxon>Moraxellaceae</taxon>
        <taxon>Acinetobacter</taxon>
    </lineage>
</organism>
<dbReference type="Pfam" id="PF03466">
    <property type="entry name" value="LysR_substrate"/>
    <property type="match status" value="1"/>
</dbReference>
<dbReference type="PANTHER" id="PTHR30537">
    <property type="entry name" value="HTH-TYPE TRANSCRIPTIONAL REGULATOR"/>
    <property type="match status" value="1"/>
</dbReference>
<keyword evidence="7" id="KW-1185">Reference proteome</keyword>
<keyword evidence="4" id="KW-0804">Transcription</keyword>
<dbReference type="SUPFAM" id="SSF46785">
    <property type="entry name" value="Winged helix' DNA-binding domain"/>
    <property type="match status" value="1"/>
</dbReference>
<dbReference type="InterPro" id="IPR058163">
    <property type="entry name" value="LysR-type_TF_proteobact-type"/>
</dbReference>
<dbReference type="Pfam" id="PF00126">
    <property type="entry name" value="HTH_1"/>
    <property type="match status" value="1"/>
</dbReference>
<dbReference type="InterPro" id="IPR036390">
    <property type="entry name" value="WH_DNA-bd_sf"/>
</dbReference>
<name>A0A829HMJ2_9GAMM</name>
<evidence type="ECO:0000256" key="3">
    <source>
        <dbReference type="ARBA" id="ARBA00023125"/>
    </source>
</evidence>
<dbReference type="InterPro" id="IPR000847">
    <property type="entry name" value="LysR_HTH_N"/>
</dbReference>
<dbReference type="SUPFAM" id="SSF53850">
    <property type="entry name" value="Periplasmic binding protein-like II"/>
    <property type="match status" value="1"/>
</dbReference>
<evidence type="ECO:0000313" key="6">
    <source>
        <dbReference type="EMBL" id="EPF94488.1"/>
    </source>
</evidence>
<evidence type="ECO:0000256" key="1">
    <source>
        <dbReference type="ARBA" id="ARBA00009437"/>
    </source>
</evidence>
<evidence type="ECO:0000259" key="5">
    <source>
        <dbReference type="PROSITE" id="PS50931"/>
    </source>
</evidence>
<dbReference type="PROSITE" id="PS50931">
    <property type="entry name" value="HTH_LYSR"/>
    <property type="match status" value="1"/>
</dbReference>
<proteinExistence type="inferred from homology"/>
<dbReference type="Gene3D" id="3.40.190.290">
    <property type="match status" value="1"/>
</dbReference>
<dbReference type="EMBL" id="ATGG01000002">
    <property type="protein sequence ID" value="EPF94488.1"/>
    <property type="molecule type" value="Genomic_DNA"/>
</dbReference>
<keyword evidence="3" id="KW-0238">DNA-binding</keyword>
<feature type="domain" description="HTH lysR-type" evidence="5">
    <location>
        <begin position="1"/>
        <end position="59"/>
    </location>
</feature>
<dbReference type="RefSeq" id="WP_016542207.1">
    <property type="nucleotide sequence ID" value="NZ_ASQH01000016.1"/>
</dbReference>
<dbReference type="FunFam" id="1.10.10.10:FF:000001">
    <property type="entry name" value="LysR family transcriptional regulator"/>
    <property type="match status" value="1"/>
</dbReference>
<comment type="similarity">
    <text evidence="1">Belongs to the LysR transcriptional regulatory family.</text>
</comment>
<accession>A0A829HMJ2</accession>
<protein>
    <recommendedName>
        <fullName evidence="5">HTH lysR-type domain-containing protein</fullName>
    </recommendedName>
</protein>
<dbReference type="GO" id="GO:0003700">
    <property type="term" value="F:DNA-binding transcription factor activity"/>
    <property type="evidence" value="ECO:0007669"/>
    <property type="project" value="InterPro"/>
</dbReference>
<dbReference type="InterPro" id="IPR036388">
    <property type="entry name" value="WH-like_DNA-bd_sf"/>
</dbReference>
<dbReference type="GO" id="GO:0043565">
    <property type="term" value="F:sequence-specific DNA binding"/>
    <property type="evidence" value="ECO:0007669"/>
    <property type="project" value="TreeGrafter"/>
</dbReference>
<keyword evidence="2" id="KW-0805">Transcription regulation</keyword>
<evidence type="ECO:0000256" key="2">
    <source>
        <dbReference type="ARBA" id="ARBA00023015"/>
    </source>
</evidence>
<reference evidence="6 7" key="1">
    <citation type="submission" date="2013-06" db="EMBL/GenBank/DDBJ databases">
        <title>The Genome Sequence of Acinetobacter gyllenbergii CIP 110306.</title>
        <authorList>
            <consortium name="The Broad Institute Genome Sequencing Platform"/>
            <consortium name="The Broad Institute Genome Sequencing Center for Infectious Disease"/>
            <person name="Cerqueira G."/>
            <person name="Feldgarden M."/>
            <person name="Courvalin P."/>
            <person name="Perichon B."/>
            <person name="Grillot-Courvalin C."/>
            <person name="Clermont D."/>
            <person name="Rocha E."/>
            <person name="Yoon E.-J."/>
            <person name="Nemec A."/>
            <person name="Young S.K."/>
            <person name="Zeng Q."/>
            <person name="Gargeya S."/>
            <person name="Fitzgerald M."/>
            <person name="Abouelleil A."/>
            <person name="Alvarado L."/>
            <person name="Berlin A.M."/>
            <person name="Chapman S.B."/>
            <person name="Dewar J."/>
            <person name="Goldberg J."/>
            <person name="Griggs A."/>
            <person name="Gujja S."/>
            <person name="Hansen M."/>
            <person name="Howarth C."/>
            <person name="Imamovic A."/>
            <person name="Larimer J."/>
            <person name="McCowan C."/>
            <person name="Murphy C."/>
            <person name="Pearson M."/>
            <person name="Priest M."/>
            <person name="Roberts A."/>
            <person name="Saif S."/>
            <person name="Shea T."/>
            <person name="Sykes S."/>
            <person name="Wortman J."/>
            <person name="Nusbaum C."/>
            <person name="Birren B."/>
        </authorList>
    </citation>
    <scope>NUCLEOTIDE SEQUENCE [LARGE SCALE GENOMIC DNA]</scope>
    <source>
        <strain evidence="6 7">CIP 110306</strain>
    </source>
</reference>
<sequence length="301" mass="34370">MDKLNAMSAFVHVVEQRSFTKAAQILNLPRSTLTDAIKQLEAQLNTRLLFRTTRQVNLTDEGQLYYQRCKFILAYIDESDHDFLHAKPQGSLKVEVHGIFAAHFIIPKLHEFLSEYPQIQVQLTESDRYVDIIKEGIDCVIRIGHLNNSELVVRPLGHIQQVTLASPAYLKKYGTPNTLSDLKQHIMVGFYSSARQKALPLEFIINQQVEPYDLSTLIQVNGAHTYSAAAEQGFGLIQVPRYGHVKQIENGRLCPVLNQYAVPSLPVSLLYPSKTRVSPRQRVFIEWIVQLFKDHPLDQHE</sequence>
<gene>
    <name evidence="6" type="ORF">F957_00074</name>
</gene>
<dbReference type="Gene3D" id="1.10.10.10">
    <property type="entry name" value="Winged helix-like DNA-binding domain superfamily/Winged helix DNA-binding domain"/>
    <property type="match status" value="1"/>
</dbReference>
<dbReference type="GO" id="GO:0006351">
    <property type="term" value="P:DNA-templated transcription"/>
    <property type="evidence" value="ECO:0007669"/>
    <property type="project" value="TreeGrafter"/>
</dbReference>
<dbReference type="Proteomes" id="UP000014523">
    <property type="component" value="Unassembled WGS sequence"/>
</dbReference>
<dbReference type="PANTHER" id="PTHR30537:SF72">
    <property type="entry name" value="LYSR FAMILY TRANSCRIPTIONAL REGULATOR"/>
    <property type="match status" value="1"/>
</dbReference>
<dbReference type="InterPro" id="IPR005119">
    <property type="entry name" value="LysR_subst-bd"/>
</dbReference>
<dbReference type="CDD" id="cd08472">
    <property type="entry name" value="PBP2_CrgA_like_3"/>
    <property type="match status" value="1"/>
</dbReference>
<comment type="caution">
    <text evidence="6">The sequence shown here is derived from an EMBL/GenBank/DDBJ whole genome shotgun (WGS) entry which is preliminary data.</text>
</comment>
<dbReference type="AlphaFoldDB" id="A0A829HMJ2"/>
<evidence type="ECO:0000256" key="4">
    <source>
        <dbReference type="ARBA" id="ARBA00023163"/>
    </source>
</evidence>